<dbReference type="EnsemblMetazoa" id="G434.9">
    <property type="protein sequence ID" value="G434.9:cds"/>
    <property type="gene ID" value="G434"/>
</dbReference>
<dbReference type="EnsemblMetazoa" id="G434.7">
    <property type="protein sequence ID" value="G434.7:cds"/>
    <property type="gene ID" value="G434"/>
</dbReference>
<protein>
    <recommendedName>
        <fullName evidence="7">EF-hand domain-containing protein</fullName>
    </recommendedName>
</protein>
<evidence type="ECO:0000313" key="9">
    <source>
        <dbReference type="Proteomes" id="UP000005408"/>
    </source>
</evidence>
<feature type="domain" description="EF-hand" evidence="7">
    <location>
        <begin position="97"/>
        <end position="132"/>
    </location>
</feature>
<dbReference type="EnsemblMetazoa" id="G434.8">
    <property type="protein sequence ID" value="G434.8:cds"/>
    <property type="gene ID" value="G434"/>
</dbReference>
<evidence type="ECO:0000259" key="7">
    <source>
        <dbReference type="PROSITE" id="PS50222"/>
    </source>
</evidence>
<dbReference type="PANTHER" id="PTHR23055:SF178">
    <property type="entry name" value="NEUROCALCIN HOMOLOG"/>
    <property type="match status" value="1"/>
</dbReference>
<dbReference type="GO" id="GO:0005509">
    <property type="term" value="F:calcium ion binding"/>
    <property type="evidence" value="ECO:0007669"/>
    <property type="project" value="InterPro"/>
</dbReference>
<keyword evidence="9" id="KW-1185">Reference proteome</keyword>
<evidence type="ECO:0000256" key="2">
    <source>
        <dbReference type="ARBA" id="ARBA00022707"/>
    </source>
</evidence>
<dbReference type="InterPro" id="IPR002048">
    <property type="entry name" value="EF_hand_dom"/>
</dbReference>
<dbReference type="EnsemblMetazoa" id="G434.5">
    <property type="protein sequence ID" value="G434.5:cds"/>
    <property type="gene ID" value="G434"/>
</dbReference>
<feature type="domain" description="EF-hand" evidence="7">
    <location>
        <begin position="144"/>
        <end position="179"/>
    </location>
</feature>
<accession>A0A8W8MX92</accession>
<dbReference type="Proteomes" id="UP000005408">
    <property type="component" value="Unassembled WGS sequence"/>
</dbReference>
<dbReference type="EnsemblMetazoa" id="G434.2">
    <property type="protein sequence ID" value="G434.2:cds"/>
    <property type="gene ID" value="G434"/>
</dbReference>
<proteinExistence type="inferred from homology"/>
<dbReference type="Gene3D" id="1.10.238.10">
    <property type="entry name" value="EF-hand"/>
    <property type="match status" value="1"/>
</dbReference>
<keyword evidence="2" id="KW-0519">Myristate</keyword>
<dbReference type="SUPFAM" id="SSF47473">
    <property type="entry name" value="EF-hand"/>
    <property type="match status" value="1"/>
</dbReference>
<feature type="domain" description="EF-hand" evidence="7">
    <location>
        <begin position="61"/>
        <end position="96"/>
    </location>
</feature>
<dbReference type="EnsemblMetazoa" id="G434.12">
    <property type="protein sequence ID" value="G434.12:cds"/>
    <property type="gene ID" value="G434"/>
</dbReference>
<evidence type="ECO:0000313" key="8">
    <source>
        <dbReference type="EnsemblMetazoa" id="G434.7:cds"/>
    </source>
</evidence>
<keyword evidence="3" id="KW-0479">Metal-binding</keyword>
<dbReference type="AlphaFoldDB" id="A0A8W8MX92"/>
<dbReference type="SMART" id="SM00054">
    <property type="entry name" value="EFh"/>
    <property type="match status" value="3"/>
</dbReference>
<dbReference type="InterPro" id="IPR011992">
    <property type="entry name" value="EF-hand-dom_pair"/>
</dbReference>
<evidence type="ECO:0000256" key="4">
    <source>
        <dbReference type="ARBA" id="ARBA00022737"/>
    </source>
</evidence>
<dbReference type="GeneID" id="105336482"/>
<evidence type="ECO:0000256" key="6">
    <source>
        <dbReference type="ARBA" id="ARBA00023288"/>
    </source>
</evidence>
<keyword evidence="5" id="KW-0106">Calcium</keyword>
<dbReference type="KEGG" id="crg:105336482"/>
<evidence type="ECO:0000256" key="1">
    <source>
        <dbReference type="ARBA" id="ARBA00006049"/>
    </source>
</evidence>
<dbReference type="PROSITE" id="PS00018">
    <property type="entry name" value="EF_HAND_1"/>
    <property type="match status" value="3"/>
</dbReference>
<dbReference type="OrthoDB" id="191686at2759"/>
<keyword evidence="4" id="KW-0677">Repeat</keyword>
<organism evidence="8 9">
    <name type="scientific">Magallana gigas</name>
    <name type="common">Pacific oyster</name>
    <name type="synonym">Crassostrea gigas</name>
    <dbReference type="NCBI Taxonomy" id="29159"/>
    <lineage>
        <taxon>Eukaryota</taxon>
        <taxon>Metazoa</taxon>
        <taxon>Spiralia</taxon>
        <taxon>Lophotrochozoa</taxon>
        <taxon>Mollusca</taxon>
        <taxon>Bivalvia</taxon>
        <taxon>Autobranchia</taxon>
        <taxon>Pteriomorphia</taxon>
        <taxon>Ostreida</taxon>
        <taxon>Ostreoidea</taxon>
        <taxon>Ostreidae</taxon>
        <taxon>Magallana</taxon>
    </lineage>
</organism>
<comment type="similarity">
    <text evidence="1">Belongs to the recoverin family.</text>
</comment>
<dbReference type="OMA" id="IENIGSC"/>
<dbReference type="FunFam" id="1.10.238.10:FF:000009">
    <property type="entry name" value="Visinin-like protein 1"/>
    <property type="match status" value="1"/>
</dbReference>
<evidence type="ECO:0000256" key="3">
    <source>
        <dbReference type="ARBA" id="ARBA00022723"/>
    </source>
</evidence>
<dbReference type="RefSeq" id="XP_034311711.1">
    <property type="nucleotide sequence ID" value="XM_034455820.2"/>
</dbReference>
<reference evidence="8" key="1">
    <citation type="submission" date="2022-08" db="UniProtKB">
        <authorList>
            <consortium name="EnsemblMetazoa"/>
        </authorList>
    </citation>
    <scope>IDENTIFICATION</scope>
    <source>
        <strain evidence="8">05x7-T-G4-1.051#20</strain>
    </source>
</reference>
<dbReference type="CDD" id="cd00051">
    <property type="entry name" value="EFh"/>
    <property type="match status" value="2"/>
</dbReference>
<dbReference type="Pfam" id="PF13499">
    <property type="entry name" value="EF-hand_7"/>
    <property type="match status" value="1"/>
</dbReference>
<evidence type="ECO:0000256" key="5">
    <source>
        <dbReference type="ARBA" id="ARBA00022837"/>
    </source>
</evidence>
<dbReference type="PROSITE" id="PS50222">
    <property type="entry name" value="EF_HAND_2"/>
    <property type="match status" value="3"/>
</dbReference>
<dbReference type="InterPro" id="IPR028846">
    <property type="entry name" value="Recoverin"/>
</dbReference>
<dbReference type="PRINTS" id="PR00450">
    <property type="entry name" value="RECOVERIN"/>
</dbReference>
<dbReference type="InterPro" id="IPR018247">
    <property type="entry name" value="EF_Hand_1_Ca_BS"/>
</dbReference>
<sequence length="188" mass="21596">MGNKTSRLKPSAIEDLQRSGVDFSADEIQEWYEEYNRSCRYGRYLTVKEFKDVYSRIFGGDASAFAEHVFRTFDADKNGRVDFKEFLIGLSVTSSSDVKKKLKWAFNMYDIDGNGFIDKQEMISMMRAVYKMTPSIKKPDDVSTPEKMTKKLFAKMDANGDGEISWEEFYDGAMKDSLVLAMLQLNPD</sequence>
<name>A0A8W8MX92_MAGGI</name>
<keyword evidence="6" id="KW-0449">Lipoprotein</keyword>
<dbReference type="PANTHER" id="PTHR23055">
    <property type="entry name" value="CALCIUM BINDING PROTEINS"/>
    <property type="match status" value="1"/>
</dbReference>
<dbReference type="Pfam" id="PF13202">
    <property type="entry name" value="EF-hand_5"/>
    <property type="match status" value="1"/>
</dbReference>